<evidence type="ECO:0000313" key="4">
    <source>
        <dbReference type="EMBL" id="MFD2233659.1"/>
    </source>
</evidence>
<dbReference type="SUPFAM" id="SSF48317">
    <property type="entry name" value="Acid phosphatase/Vanadium-dependent haloperoxidase"/>
    <property type="match status" value="1"/>
</dbReference>
<dbReference type="EMBL" id="JBHUIY010000011">
    <property type="protein sequence ID" value="MFD2233659.1"/>
    <property type="molecule type" value="Genomic_DNA"/>
</dbReference>
<dbReference type="RefSeq" id="WP_377315498.1">
    <property type="nucleotide sequence ID" value="NZ_JBHUIY010000011.1"/>
</dbReference>
<dbReference type="Pfam" id="PF01569">
    <property type="entry name" value="PAP2"/>
    <property type="match status" value="1"/>
</dbReference>
<proteinExistence type="predicted"/>
<dbReference type="SMART" id="SM00014">
    <property type="entry name" value="acidPPc"/>
    <property type="match status" value="1"/>
</dbReference>
<protein>
    <submittedName>
        <fullName evidence="4">Phosphatase PAP2 family protein</fullName>
    </submittedName>
</protein>
<dbReference type="Proteomes" id="UP001597296">
    <property type="component" value="Unassembled WGS sequence"/>
</dbReference>
<accession>A0ABW5C8L4</accession>
<feature type="transmembrane region" description="Helical" evidence="2">
    <location>
        <begin position="59"/>
        <end position="81"/>
    </location>
</feature>
<comment type="caution">
    <text evidence="4">The sequence shown here is derived from an EMBL/GenBank/DDBJ whole genome shotgun (WGS) entry which is preliminary data.</text>
</comment>
<feature type="transmembrane region" description="Helical" evidence="2">
    <location>
        <begin position="175"/>
        <end position="196"/>
    </location>
</feature>
<dbReference type="PANTHER" id="PTHR14969:SF13">
    <property type="entry name" value="AT30094P"/>
    <property type="match status" value="1"/>
</dbReference>
<name>A0ABW5C8L4_9PROT</name>
<evidence type="ECO:0000259" key="3">
    <source>
        <dbReference type="SMART" id="SM00014"/>
    </source>
</evidence>
<evidence type="ECO:0000256" key="2">
    <source>
        <dbReference type="SAM" id="Phobius"/>
    </source>
</evidence>
<dbReference type="PANTHER" id="PTHR14969">
    <property type="entry name" value="SPHINGOSINE-1-PHOSPHATE PHOSPHOHYDROLASE"/>
    <property type="match status" value="1"/>
</dbReference>
<gene>
    <name evidence="4" type="ORF">ACFSNB_07575</name>
</gene>
<organism evidence="4 5">
    <name type="scientific">Phaeospirillum tilakii</name>
    <dbReference type="NCBI Taxonomy" id="741673"/>
    <lineage>
        <taxon>Bacteria</taxon>
        <taxon>Pseudomonadati</taxon>
        <taxon>Pseudomonadota</taxon>
        <taxon>Alphaproteobacteria</taxon>
        <taxon>Rhodospirillales</taxon>
        <taxon>Rhodospirillaceae</taxon>
        <taxon>Phaeospirillum</taxon>
    </lineage>
</organism>
<sequence>MTPRLRRVAAVAVWAVPLALLALLIAVPAIELDLAAWFFDPARRVFPWRTAPLGEFVRKGLPLGLFALAGLVALLGGLAALRRRPLLGVGPRVALYLLAALALGPGLVVNLGFKDHWGRPRPSTLTEFHGPNHYVRPLVPSDQCDDNCSFPSGHAALGFWAIAFALLAPPRRRSLAVAAAVGFGALIGAVRIAQGAHFLSDVIASGLLVGLVCRLTYYWLLERPGLRPEGGVARPAPAPLPGAVSPPDKTSS</sequence>
<reference evidence="5" key="1">
    <citation type="journal article" date="2019" name="Int. J. Syst. Evol. Microbiol.">
        <title>The Global Catalogue of Microorganisms (GCM) 10K type strain sequencing project: providing services to taxonomists for standard genome sequencing and annotation.</title>
        <authorList>
            <consortium name="The Broad Institute Genomics Platform"/>
            <consortium name="The Broad Institute Genome Sequencing Center for Infectious Disease"/>
            <person name="Wu L."/>
            <person name="Ma J."/>
        </authorList>
    </citation>
    <scope>NUCLEOTIDE SEQUENCE [LARGE SCALE GENOMIC DNA]</scope>
    <source>
        <strain evidence="5">KCTC 15012</strain>
    </source>
</reference>
<keyword evidence="2" id="KW-0812">Transmembrane</keyword>
<dbReference type="Gene3D" id="1.20.144.10">
    <property type="entry name" value="Phosphatidic acid phosphatase type 2/haloperoxidase"/>
    <property type="match status" value="1"/>
</dbReference>
<feature type="region of interest" description="Disordered" evidence="1">
    <location>
        <begin position="229"/>
        <end position="252"/>
    </location>
</feature>
<dbReference type="CDD" id="cd03396">
    <property type="entry name" value="PAP2_like_6"/>
    <property type="match status" value="1"/>
</dbReference>
<feature type="transmembrane region" description="Helical" evidence="2">
    <location>
        <begin position="93"/>
        <end position="113"/>
    </location>
</feature>
<dbReference type="InterPro" id="IPR000326">
    <property type="entry name" value="PAP2/HPO"/>
</dbReference>
<feature type="transmembrane region" description="Helical" evidence="2">
    <location>
        <begin position="202"/>
        <end position="220"/>
    </location>
</feature>
<evidence type="ECO:0000313" key="5">
    <source>
        <dbReference type="Proteomes" id="UP001597296"/>
    </source>
</evidence>
<keyword evidence="2" id="KW-1133">Transmembrane helix</keyword>
<feature type="domain" description="Phosphatidic acid phosphatase type 2/haloperoxidase" evidence="3">
    <location>
        <begin position="94"/>
        <end position="217"/>
    </location>
</feature>
<evidence type="ECO:0000256" key="1">
    <source>
        <dbReference type="SAM" id="MobiDB-lite"/>
    </source>
</evidence>
<dbReference type="InterPro" id="IPR036938">
    <property type="entry name" value="PAP2/HPO_sf"/>
</dbReference>
<keyword evidence="2" id="KW-0472">Membrane</keyword>
<feature type="transmembrane region" description="Helical" evidence="2">
    <location>
        <begin position="150"/>
        <end position="168"/>
    </location>
</feature>
<keyword evidence="5" id="KW-1185">Reference proteome</keyword>